<comment type="cofactor">
    <cofactor evidence="2">
        <name>Mg(2+)</name>
        <dbReference type="ChEBI" id="CHEBI:18420"/>
    </cofactor>
</comment>
<evidence type="ECO:0000313" key="4">
    <source>
        <dbReference type="Proteomes" id="UP000198748"/>
    </source>
</evidence>
<feature type="binding site" evidence="2">
    <location>
        <begin position="102"/>
        <end position="105"/>
    </location>
    <ligand>
        <name>ATP</name>
        <dbReference type="ChEBI" id="CHEBI:30616"/>
    </ligand>
</feature>
<keyword evidence="2" id="KW-0479">Metal-binding</keyword>
<gene>
    <name evidence="2" type="primary">bioD</name>
    <name evidence="3" type="ORF">SAMN04487996_107167</name>
</gene>
<dbReference type="Gene3D" id="3.40.50.300">
    <property type="entry name" value="P-loop containing nucleotide triphosphate hydrolases"/>
    <property type="match status" value="1"/>
</dbReference>
<keyword evidence="2" id="KW-0963">Cytoplasm</keyword>
<dbReference type="SUPFAM" id="SSF52540">
    <property type="entry name" value="P-loop containing nucleoside triphosphate hydrolases"/>
    <property type="match status" value="1"/>
</dbReference>
<evidence type="ECO:0000256" key="2">
    <source>
        <dbReference type="HAMAP-Rule" id="MF_00336"/>
    </source>
</evidence>
<dbReference type="InterPro" id="IPR027417">
    <property type="entry name" value="P-loop_NTPase"/>
</dbReference>
<comment type="catalytic activity">
    <reaction evidence="2">
        <text>(7R,8S)-7,8-diammoniononanoate + CO2 + ATP = (4R,5S)-dethiobiotin + ADP + phosphate + 3 H(+)</text>
        <dbReference type="Rhea" id="RHEA:15805"/>
        <dbReference type="ChEBI" id="CHEBI:15378"/>
        <dbReference type="ChEBI" id="CHEBI:16526"/>
        <dbReference type="ChEBI" id="CHEBI:30616"/>
        <dbReference type="ChEBI" id="CHEBI:43474"/>
        <dbReference type="ChEBI" id="CHEBI:149469"/>
        <dbReference type="ChEBI" id="CHEBI:149473"/>
        <dbReference type="ChEBI" id="CHEBI:456216"/>
        <dbReference type="EC" id="6.3.3.3"/>
    </reaction>
</comment>
<comment type="subunit">
    <text evidence="2">Homodimer.</text>
</comment>
<proteinExistence type="inferred from homology"/>
<reference evidence="4" key="1">
    <citation type="submission" date="2016-10" db="EMBL/GenBank/DDBJ databases">
        <authorList>
            <person name="Varghese N."/>
            <person name="Submissions S."/>
        </authorList>
    </citation>
    <scope>NUCLEOTIDE SEQUENCE [LARGE SCALE GENOMIC DNA]</scope>
    <source>
        <strain evidence="4">DSM 25329</strain>
    </source>
</reference>
<dbReference type="STRING" id="659014.SAMN04487996_107167"/>
<evidence type="ECO:0000256" key="1">
    <source>
        <dbReference type="ARBA" id="ARBA00022756"/>
    </source>
</evidence>
<keyword evidence="1 2" id="KW-0093">Biotin biosynthesis</keyword>
<dbReference type="OrthoDB" id="9802097at2"/>
<organism evidence="3 4">
    <name type="scientific">Dyadobacter soli</name>
    <dbReference type="NCBI Taxonomy" id="659014"/>
    <lineage>
        <taxon>Bacteria</taxon>
        <taxon>Pseudomonadati</taxon>
        <taxon>Bacteroidota</taxon>
        <taxon>Cytophagia</taxon>
        <taxon>Cytophagales</taxon>
        <taxon>Spirosomataceae</taxon>
        <taxon>Dyadobacter</taxon>
    </lineage>
</organism>
<dbReference type="GO" id="GO:0009102">
    <property type="term" value="P:biotin biosynthetic process"/>
    <property type="evidence" value="ECO:0007669"/>
    <property type="project" value="UniProtKB-UniRule"/>
</dbReference>
<keyword evidence="4" id="KW-1185">Reference proteome</keyword>
<dbReference type="RefSeq" id="WP_090150290.1">
    <property type="nucleotide sequence ID" value="NZ_FNAN01000007.1"/>
</dbReference>
<dbReference type="PANTHER" id="PTHR43210:SF5">
    <property type="entry name" value="DETHIOBIOTIN SYNTHETASE"/>
    <property type="match status" value="1"/>
</dbReference>
<feature type="binding site" evidence="2">
    <location>
        <position position="47"/>
    </location>
    <ligand>
        <name>Mg(2+)</name>
        <dbReference type="ChEBI" id="CHEBI:18420"/>
    </ligand>
</feature>
<protein>
    <recommendedName>
        <fullName evidence="2">ATP-dependent dethiobiotin synthetase BioD</fullName>
        <ecNumber evidence="2">6.3.3.3</ecNumber>
    </recommendedName>
    <alternativeName>
        <fullName evidence="2">DTB synthetase</fullName>
        <shortName evidence="2">DTBS</shortName>
    </alternativeName>
    <alternativeName>
        <fullName evidence="2">Dethiobiotin synthase</fullName>
    </alternativeName>
</protein>
<name>A0A1G7G8S6_9BACT</name>
<comment type="pathway">
    <text evidence="2">Cofactor biosynthesis; biotin biosynthesis; biotin from 7,8-diaminononanoate: step 1/2.</text>
</comment>
<dbReference type="HAMAP" id="MF_00336">
    <property type="entry name" value="BioD"/>
    <property type="match status" value="1"/>
</dbReference>
<feature type="binding site" evidence="2">
    <location>
        <begin position="16"/>
        <end position="21"/>
    </location>
    <ligand>
        <name>ATP</name>
        <dbReference type="ChEBI" id="CHEBI:30616"/>
    </ligand>
</feature>
<feature type="active site" evidence="2">
    <location>
        <position position="36"/>
    </location>
</feature>
<dbReference type="GO" id="GO:0005829">
    <property type="term" value="C:cytosol"/>
    <property type="evidence" value="ECO:0007669"/>
    <property type="project" value="TreeGrafter"/>
</dbReference>
<dbReference type="AlphaFoldDB" id="A0A1G7G8S6"/>
<evidence type="ECO:0000313" key="3">
    <source>
        <dbReference type="EMBL" id="SDE84530.1"/>
    </source>
</evidence>
<dbReference type="InterPro" id="IPR004472">
    <property type="entry name" value="DTB_synth_BioD"/>
</dbReference>
<dbReference type="Proteomes" id="UP000198748">
    <property type="component" value="Unassembled WGS sequence"/>
</dbReference>
<dbReference type="CDD" id="cd03109">
    <property type="entry name" value="DTBS"/>
    <property type="match status" value="1"/>
</dbReference>
<dbReference type="NCBIfam" id="TIGR00347">
    <property type="entry name" value="bioD"/>
    <property type="match status" value="1"/>
</dbReference>
<comment type="function">
    <text evidence="2">Catalyzes a mechanistically unusual reaction, the ATP-dependent insertion of CO2 between the N7 and N8 nitrogen atoms of 7,8-diaminopelargonic acid (DAPA, also called 7,8-diammoniononanoate) to form a ureido ring.</text>
</comment>
<dbReference type="EC" id="6.3.3.3" evidence="2"/>
<comment type="subcellular location">
    <subcellularLocation>
        <location evidence="2">Cytoplasm</location>
    </subcellularLocation>
</comment>
<comment type="similarity">
    <text evidence="2">Belongs to the dethiobiotin synthetase family.</text>
</comment>
<accession>A0A1G7G8S6</accession>
<dbReference type="UniPathway" id="UPA00078">
    <property type="reaction ID" value="UER00161"/>
</dbReference>
<keyword evidence="2" id="KW-0436">Ligase</keyword>
<keyword evidence="2" id="KW-0460">Magnesium</keyword>
<sequence>MIPNRKILFVTGIGTDVGKTVCAAVLTESLKADYWKPVQAGGLDNTDRKTVTQLTSPGTITHLEAVRLKLAASPHKAAQKEQKCIMAEDLILPETKNKLIIEGAGGLYVPINEQFCMIDWIEQLGVEVALVVRNYLGCINHTLMSIQALKQRHIPLKYLVFNGPFDEDTRRVILSYPDIQATILDIPDFKTLNARSIIRVAIRIRKQVNPNDRA</sequence>
<feature type="binding site" evidence="2">
    <location>
        <position position="102"/>
    </location>
    <ligand>
        <name>Mg(2+)</name>
        <dbReference type="ChEBI" id="CHEBI:18420"/>
    </ligand>
</feature>
<dbReference type="GO" id="GO:0005524">
    <property type="term" value="F:ATP binding"/>
    <property type="evidence" value="ECO:0007669"/>
    <property type="project" value="UniProtKB-UniRule"/>
</dbReference>
<dbReference type="PANTHER" id="PTHR43210">
    <property type="entry name" value="DETHIOBIOTIN SYNTHETASE"/>
    <property type="match status" value="1"/>
</dbReference>
<dbReference type="EMBL" id="FNAN01000007">
    <property type="protein sequence ID" value="SDE84530.1"/>
    <property type="molecule type" value="Genomic_DNA"/>
</dbReference>
<keyword evidence="2" id="KW-0547">Nucleotide-binding</keyword>
<dbReference type="Pfam" id="PF13500">
    <property type="entry name" value="AAA_26"/>
    <property type="match status" value="1"/>
</dbReference>
<comment type="caution">
    <text evidence="2">Lacks conserved residue(s) required for the propagation of feature annotation.</text>
</comment>
<feature type="binding site" evidence="2">
    <location>
        <position position="47"/>
    </location>
    <ligand>
        <name>ATP</name>
        <dbReference type="ChEBI" id="CHEBI:30616"/>
    </ligand>
</feature>
<feature type="binding site" evidence="2">
    <location>
        <position position="20"/>
    </location>
    <ligand>
        <name>Mg(2+)</name>
        <dbReference type="ChEBI" id="CHEBI:18420"/>
    </ligand>
</feature>
<dbReference type="GO" id="GO:0000287">
    <property type="term" value="F:magnesium ion binding"/>
    <property type="evidence" value="ECO:0007669"/>
    <property type="project" value="UniProtKB-UniRule"/>
</dbReference>
<dbReference type="GO" id="GO:0004141">
    <property type="term" value="F:dethiobiotin synthase activity"/>
    <property type="evidence" value="ECO:0007669"/>
    <property type="project" value="UniProtKB-UniRule"/>
</dbReference>
<keyword evidence="2" id="KW-0067">ATP-binding</keyword>